<reference evidence="1 2" key="1">
    <citation type="submission" date="2020-07" db="EMBL/GenBank/DDBJ databases">
        <title>Genomic Encyclopedia of Type Strains, Phase IV (KMG-IV): sequencing the most valuable type-strain genomes for metagenomic binning, comparative biology and taxonomic classification.</title>
        <authorList>
            <person name="Goeker M."/>
        </authorList>
    </citation>
    <scope>NUCLEOTIDE SEQUENCE [LARGE SCALE GENOMIC DNA]</scope>
    <source>
        <strain evidence="1 2">DSM 45533</strain>
    </source>
</reference>
<dbReference type="SUPFAM" id="SSF51905">
    <property type="entry name" value="FAD/NAD(P)-binding domain"/>
    <property type="match status" value="1"/>
</dbReference>
<evidence type="ECO:0000313" key="2">
    <source>
        <dbReference type="Proteomes" id="UP000530928"/>
    </source>
</evidence>
<dbReference type="Gene3D" id="3.50.50.60">
    <property type="entry name" value="FAD/NAD(P)-binding domain"/>
    <property type="match status" value="1"/>
</dbReference>
<keyword evidence="2" id="KW-1185">Reference proteome</keyword>
<dbReference type="InterPro" id="IPR036188">
    <property type="entry name" value="FAD/NAD-bd_sf"/>
</dbReference>
<evidence type="ECO:0000313" key="1">
    <source>
        <dbReference type="EMBL" id="MBA2889330.1"/>
    </source>
</evidence>
<proteinExistence type="predicted"/>
<accession>A0A7W0HN04</accession>
<dbReference type="Pfam" id="PF13450">
    <property type="entry name" value="NAD_binding_8"/>
    <property type="match status" value="1"/>
</dbReference>
<dbReference type="Proteomes" id="UP000530928">
    <property type="component" value="Unassembled WGS sequence"/>
</dbReference>
<gene>
    <name evidence="1" type="ORF">HNR30_000665</name>
</gene>
<dbReference type="PRINTS" id="PR00411">
    <property type="entry name" value="PNDRDTASEI"/>
</dbReference>
<organism evidence="1 2">
    <name type="scientific">Nonomuraea soli</name>
    <dbReference type="NCBI Taxonomy" id="1032476"/>
    <lineage>
        <taxon>Bacteria</taxon>
        <taxon>Bacillati</taxon>
        <taxon>Actinomycetota</taxon>
        <taxon>Actinomycetes</taxon>
        <taxon>Streptosporangiales</taxon>
        <taxon>Streptosporangiaceae</taxon>
        <taxon>Nonomuraea</taxon>
    </lineage>
</organism>
<protein>
    <submittedName>
        <fullName evidence="1">Phytoene dehydrogenase-like protein</fullName>
    </submittedName>
</protein>
<dbReference type="PANTHER" id="PTHR10668">
    <property type="entry name" value="PHYTOENE DEHYDROGENASE"/>
    <property type="match status" value="1"/>
</dbReference>
<comment type="caution">
    <text evidence="1">The sequence shown here is derived from an EMBL/GenBank/DDBJ whole genome shotgun (WGS) entry which is preliminary data.</text>
</comment>
<dbReference type="EMBL" id="JACDUR010000001">
    <property type="protein sequence ID" value="MBA2889330.1"/>
    <property type="molecule type" value="Genomic_DNA"/>
</dbReference>
<dbReference type="AlphaFoldDB" id="A0A7W0HN04"/>
<dbReference type="PANTHER" id="PTHR10668:SF105">
    <property type="entry name" value="DEHYDROGENASE-RELATED"/>
    <property type="match status" value="1"/>
</dbReference>
<name>A0A7W0HN04_9ACTN</name>
<sequence length="466" mass="49364">MAHDVTVVGSGPNGLVAAILLARSGRRVLLVEAAGTFGGGLRSAELTLPGVVHDVCATVVPMALASPAMRALRPDVEFAHPPVAAAHPLDDGPAVLLHRDLERTVAELGPDGRAWRATVGTSAHQDLIDTLLSPLGLPRAPLRAARFGLYGAPPATALARLFRTGRARAAFAGMAAHSMIDLRLPITAGYGLVLASLVHLAGWPVVRGGSGRLADALVAAFRELGGETVAGHRVRSLRELDSPTVVLDAEPVQFAADFPEPYGRRLRSFRHGPGVFKLDWALDGPVPWRDPEVARAGTVHLGGSLEEIVTSEAETFRGRHSPRPFVLLVQPYAADPTRGGHPLYAYCHVPNGSTRDMTAEIEAQIERFAPGFRDRILARHAMNTADLAAHNANYVGGDIGGGLATLGQFVKRPVWSLTPWRTPLPGVYLCSASTPPGGSVHGMGGWQAARLIAHDARRPARLRGQA</sequence>
<dbReference type="RefSeq" id="WP_181608132.1">
    <property type="nucleotide sequence ID" value="NZ_BAABAM010000001.1"/>
</dbReference>